<dbReference type="RefSeq" id="WP_094406052.1">
    <property type="nucleotide sequence ID" value="NZ_NMVO01000015.1"/>
</dbReference>
<protein>
    <submittedName>
        <fullName evidence="5">DNA polymerase III subunit epsilon</fullName>
    </submittedName>
</protein>
<proteinExistence type="predicted"/>
<dbReference type="SUPFAM" id="SSF158682">
    <property type="entry name" value="TerB-like"/>
    <property type="match status" value="1"/>
</dbReference>
<dbReference type="FunFam" id="3.30.420.10:FF:000045">
    <property type="entry name" value="3'-5' exonuclease DinG"/>
    <property type="match status" value="1"/>
</dbReference>
<evidence type="ECO:0000259" key="4">
    <source>
        <dbReference type="SMART" id="SM00479"/>
    </source>
</evidence>
<dbReference type="Proteomes" id="UP000215896">
    <property type="component" value="Unassembled WGS sequence"/>
</dbReference>
<reference evidence="5 6" key="1">
    <citation type="submission" date="2017-07" db="EMBL/GenBank/DDBJ databases">
        <title>Draft whole genome sequences of clinical Proprionibacteriaceae strains.</title>
        <authorList>
            <person name="Bernier A.-M."/>
            <person name="Bernard K."/>
            <person name="Domingo M.-C."/>
        </authorList>
    </citation>
    <scope>NUCLEOTIDE SEQUENCE [LARGE SCALE GENOMIC DNA]</scope>
    <source>
        <strain evidence="5 6">NML 030167</strain>
    </source>
</reference>
<dbReference type="InterPro" id="IPR013520">
    <property type="entry name" value="Ribonucl_H"/>
</dbReference>
<dbReference type="SUPFAM" id="SSF53098">
    <property type="entry name" value="Ribonuclease H-like"/>
    <property type="match status" value="1"/>
</dbReference>
<dbReference type="PANTHER" id="PTHR30231:SF4">
    <property type="entry name" value="PROTEIN NEN2"/>
    <property type="match status" value="1"/>
</dbReference>
<keyword evidence="3" id="KW-0269">Exonuclease</keyword>
<dbReference type="AlphaFoldDB" id="A0A255G6W8"/>
<dbReference type="SUPFAM" id="SSF52113">
    <property type="entry name" value="BRCT domain"/>
    <property type="match status" value="1"/>
</dbReference>
<dbReference type="Gene3D" id="3.30.420.10">
    <property type="entry name" value="Ribonuclease H-like superfamily/Ribonuclease H"/>
    <property type="match status" value="1"/>
</dbReference>
<gene>
    <name evidence="5" type="ORF">CGZ94_14410</name>
</gene>
<feature type="domain" description="Exonuclease" evidence="4">
    <location>
        <begin position="3"/>
        <end position="170"/>
    </location>
</feature>
<sequence>MTGYTVIDVETTGLVPERHDRIVEFAVTYVSHEGQIQDRWSTLIDPGRDVGPTRIHGITASDVLGAPTFAELAPYVMRSIAGRVLVAHNASFDLRFLAAELGRVGISLSQLPIAGVCTMRWAPSFVTSPGRGLSDCCSAIGIPNQRAHSAGGDAVATAGLLSYYLDRCEFEPPWRPELSSARAYPWPTDWGMWSEFRLQPRGSVSQHRPDEWLARIISLMPRAASPQVDAYLAVLEMAMLDGFLSESEKDDLVHTATSLRLNRGQVLDVHAGYLLTMARVAWHDGVVTDDEHAELVQATRMLGLSPADLDTALADAERSHHDAGMTDALMQMVGLTLNPGDRIAFTGEMKRERSEWEALARRAGLVPGGVARATRLVVAADPNSLSGKAAKARAYGIPVITEDAFAKILGSLGG</sequence>
<dbReference type="GO" id="GO:0003676">
    <property type="term" value="F:nucleic acid binding"/>
    <property type="evidence" value="ECO:0007669"/>
    <property type="project" value="InterPro"/>
</dbReference>
<dbReference type="InterPro" id="IPR029024">
    <property type="entry name" value="TerB-like"/>
</dbReference>
<evidence type="ECO:0000313" key="6">
    <source>
        <dbReference type="Proteomes" id="UP000215896"/>
    </source>
</evidence>
<keyword evidence="6" id="KW-1185">Reference proteome</keyword>
<evidence type="ECO:0000313" key="5">
    <source>
        <dbReference type="EMBL" id="OYO11615.1"/>
    </source>
</evidence>
<keyword evidence="2" id="KW-0378">Hydrolase</keyword>
<dbReference type="GO" id="GO:0005829">
    <property type="term" value="C:cytosol"/>
    <property type="evidence" value="ECO:0007669"/>
    <property type="project" value="TreeGrafter"/>
</dbReference>
<organism evidence="5 6">
    <name type="scientific">Enemella evansiae</name>
    <dbReference type="NCBI Taxonomy" id="2016499"/>
    <lineage>
        <taxon>Bacteria</taxon>
        <taxon>Bacillati</taxon>
        <taxon>Actinomycetota</taxon>
        <taxon>Actinomycetes</taxon>
        <taxon>Propionibacteriales</taxon>
        <taxon>Propionibacteriaceae</taxon>
        <taxon>Enemella</taxon>
    </lineage>
</organism>
<dbReference type="SMART" id="SM00479">
    <property type="entry name" value="EXOIII"/>
    <property type="match status" value="1"/>
</dbReference>
<dbReference type="InterPro" id="IPR036397">
    <property type="entry name" value="RNaseH_sf"/>
</dbReference>
<dbReference type="CDD" id="cd07177">
    <property type="entry name" value="terB_like"/>
    <property type="match status" value="1"/>
</dbReference>
<dbReference type="InterPro" id="IPR036420">
    <property type="entry name" value="BRCT_dom_sf"/>
</dbReference>
<dbReference type="Gene3D" id="3.40.50.10190">
    <property type="entry name" value="BRCT domain"/>
    <property type="match status" value="1"/>
</dbReference>
<dbReference type="CDD" id="cd06127">
    <property type="entry name" value="DEDDh"/>
    <property type="match status" value="1"/>
</dbReference>
<accession>A0A255G6W8</accession>
<evidence type="ECO:0000256" key="1">
    <source>
        <dbReference type="ARBA" id="ARBA00022722"/>
    </source>
</evidence>
<evidence type="ECO:0000256" key="2">
    <source>
        <dbReference type="ARBA" id="ARBA00022801"/>
    </source>
</evidence>
<evidence type="ECO:0000256" key="3">
    <source>
        <dbReference type="ARBA" id="ARBA00022839"/>
    </source>
</evidence>
<comment type="caution">
    <text evidence="5">The sequence shown here is derived from an EMBL/GenBank/DDBJ whole genome shotgun (WGS) entry which is preliminary data.</text>
</comment>
<dbReference type="GO" id="GO:0008408">
    <property type="term" value="F:3'-5' exonuclease activity"/>
    <property type="evidence" value="ECO:0007669"/>
    <property type="project" value="TreeGrafter"/>
</dbReference>
<dbReference type="OrthoDB" id="190275at2"/>
<dbReference type="InterPro" id="IPR012337">
    <property type="entry name" value="RNaseH-like_sf"/>
</dbReference>
<name>A0A255G6W8_9ACTN</name>
<dbReference type="PANTHER" id="PTHR30231">
    <property type="entry name" value="DNA POLYMERASE III SUBUNIT EPSILON"/>
    <property type="match status" value="1"/>
</dbReference>
<keyword evidence="1" id="KW-0540">Nuclease</keyword>
<dbReference type="Pfam" id="PF00929">
    <property type="entry name" value="RNase_T"/>
    <property type="match status" value="1"/>
</dbReference>
<dbReference type="EMBL" id="NMVO01000015">
    <property type="protein sequence ID" value="OYO11615.1"/>
    <property type="molecule type" value="Genomic_DNA"/>
</dbReference>